<gene>
    <name evidence="2" type="ORF">MHUMG1_00946</name>
</gene>
<name>A0A9P8MLQ0_9HYPO</name>
<reference evidence="2 3" key="1">
    <citation type="submission" date="2020-07" db="EMBL/GenBank/DDBJ databases">
        <title>Metarhizium humberi genome.</title>
        <authorList>
            <person name="Lysoe E."/>
        </authorList>
    </citation>
    <scope>NUCLEOTIDE SEQUENCE [LARGE SCALE GENOMIC DNA]</scope>
    <source>
        <strain evidence="2 3">ESALQ1638</strain>
    </source>
</reference>
<dbReference type="AlphaFoldDB" id="A0A9P8MLQ0"/>
<comment type="caution">
    <text evidence="2">The sequence shown here is derived from an EMBL/GenBank/DDBJ whole genome shotgun (WGS) entry which is preliminary data.</text>
</comment>
<evidence type="ECO:0000313" key="2">
    <source>
        <dbReference type="EMBL" id="KAH0602067.1"/>
    </source>
</evidence>
<dbReference type="Proteomes" id="UP000764110">
    <property type="component" value="Unassembled WGS sequence"/>
</dbReference>
<feature type="region of interest" description="Disordered" evidence="1">
    <location>
        <begin position="22"/>
        <end position="75"/>
    </location>
</feature>
<sequence>MMRSGKANRLWNWTKGQIGTAVAPQNKRGEHSQQSCDTCEHLRGLDQSTRLAPASPANDQDRQRPSGLIDKRPTRWTRAAERGLIGEKRALMYIQSTGYSSGPASTTCHIEPWKRRDNAVVHPGHGVTLHLRLFVLATAPVDSKHLS</sequence>
<evidence type="ECO:0000313" key="3">
    <source>
        <dbReference type="Proteomes" id="UP000764110"/>
    </source>
</evidence>
<keyword evidence="3" id="KW-1185">Reference proteome</keyword>
<dbReference type="EMBL" id="JACEFI010000001">
    <property type="protein sequence ID" value="KAH0602067.1"/>
    <property type="molecule type" value="Genomic_DNA"/>
</dbReference>
<proteinExistence type="predicted"/>
<evidence type="ECO:0000256" key="1">
    <source>
        <dbReference type="SAM" id="MobiDB-lite"/>
    </source>
</evidence>
<accession>A0A9P8MLQ0</accession>
<protein>
    <submittedName>
        <fullName evidence="2">Uncharacterized protein</fullName>
    </submittedName>
</protein>
<organism evidence="2 3">
    <name type="scientific">Metarhizium humberi</name>
    <dbReference type="NCBI Taxonomy" id="2596975"/>
    <lineage>
        <taxon>Eukaryota</taxon>
        <taxon>Fungi</taxon>
        <taxon>Dikarya</taxon>
        <taxon>Ascomycota</taxon>
        <taxon>Pezizomycotina</taxon>
        <taxon>Sordariomycetes</taxon>
        <taxon>Hypocreomycetidae</taxon>
        <taxon>Hypocreales</taxon>
        <taxon>Clavicipitaceae</taxon>
        <taxon>Metarhizium</taxon>
    </lineage>
</organism>
<feature type="compositionally biased region" description="Basic and acidic residues" evidence="1">
    <location>
        <begin position="59"/>
        <end position="75"/>
    </location>
</feature>